<keyword evidence="2" id="KW-1185">Reference proteome</keyword>
<evidence type="ECO:0000313" key="1">
    <source>
        <dbReference type="EMBL" id="BAY86639.1"/>
    </source>
</evidence>
<dbReference type="AlphaFoldDB" id="A0A1Z4LZH7"/>
<gene>
    <name evidence="1" type="ORF">NIES267_61500</name>
</gene>
<dbReference type="Pfam" id="PF00805">
    <property type="entry name" value="Pentapeptide"/>
    <property type="match status" value="2"/>
</dbReference>
<organism evidence="1 2">
    <name type="scientific">Calothrix parasitica NIES-267</name>
    <dbReference type="NCBI Taxonomy" id="1973488"/>
    <lineage>
        <taxon>Bacteria</taxon>
        <taxon>Bacillati</taxon>
        <taxon>Cyanobacteriota</taxon>
        <taxon>Cyanophyceae</taxon>
        <taxon>Nostocales</taxon>
        <taxon>Calotrichaceae</taxon>
        <taxon>Calothrix</taxon>
    </lineage>
</organism>
<dbReference type="InterPro" id="IPR001646">
    <property type="entry name" value="5peptide_repeat"/>
</dbReference>
<evidence type="ECO:0000313" key="2">
    <source>
        <dbReference type="Proteomes" id="UP000218418"/>
    </source>
</evidence>
<dbReference type="PANTHER" id="PTHR14136:SF17">
    <property type="entry name" value="BTB_POZ DOMAIN-CONTAINING PROTEIN KCTD9"/>
    <property type="match status" value="1"/>
</dbReference>
<dbReference type="PANTHER" id="PTHR14136">
    <property type="entry name" value="BTB_POZ DOMAIN-CONTAINING PROTEIN KCTD9"/>
    <property type="match status" value="1"/>
</dbReference>
<reference evidence="1 2" key="1">
    <citation type="submission" date="2017-06" db="EMBL/GenBank/DDBJ databases">
        <title>Genome sequencing of cyanobaciteial culture collection at National Institute for Environmental Studies (NIES).</title>
        <authorList>
            <person name="Hirose Y."/>
            <person name="Shimura Y."/>
            <person name="Fujisawa T."/>
            <person name="Nakamura Y."/>
            <person name="Kawachi M."/>
        </authorList>
    </citation>
    <scope>NUCLEOTIDE SEQUENCE [LARGE SCALE GENOMIC DNA]</scope>
    <source>
        <strain evidence="1 2">NIES-267</strain>
    </source>
</reference>
<proteinExistence type="predicted"/>
<name>A0A1Z4LZH7_9CYAN</name>
<dbReference type="EMBL" id="AP018227">
    <property type="protein sequence ID" value="BAY86639.1"/>
    <property type="molecule type" value="Genomic_DNA"/>
</dbReference>
<accession>A0A1Z4LZH7</accession>
<protein>
    <submittedName>
        <fullName evidence="1">Pentapeptide repeat family protein</fullName>
    </submittedName>
</protein>
<dbReference type="SUPFAM" id="SSF141571">
    <property type="entry name" value="Pentapeptide repeat-like"/>
    <property type="match status" value="1"/>
</dbReference>
<dbReference type="OrthoDB" id="453836at2"/>
<dbReference type="Gene3D" id="2.160.20.80">
    <property type="entry name" value="E3 ubiquitin-protein ligase SopA"/>
    <property type="match status" value="1"/>
</dbReference>
<dbReference type="InterPro" id="IPR051082">
    <property type="entry name" value="Pentapeptide-BTB/POZ_domain"/>
</dbReference>
<dbReference type="Proteomes" id="UP000218418">
    <property type="component" value="Chromosome"/>
</dbReference>
<sequence length="210" mass="23132">MRNLLYRLIGAEIKQEPIILLFDSCEAASEIAFMLRGDWNGSNGVAIDKVDKIAIDTAASLIQAKWCYQGASQTLLDRLMIDTFLHRYAIGERYFYNANLRCAELSSLDLTGIHLGYTYLNLANLSHTNLSKADLTAADITQANLSDCNLSQSILLRANLQNTNLSRANLRGANLNYACLDNANLSEADLRGAKLSYTDLNSANLDGAIY</sequence>